<name>A0ABQ8M3W4_LABRO</name>
<dbReference type="Gene3D" id="3.30.200.20">
    <property type="entry name" value="Phosphorylase Kinase, domain 1"/>
    <property type="match status" value="1"/>
</dbReference>
<dbReference type="PROSITE" id="PS50011">
    <property type="entry name" value="PROTEIN_KINASE_DOM"/>
    <property type="match status" value="1"/>
</dbReference>
<evidence type="ECO:0000256" key="3">
    <source>
        <dbReference type="ARBA" id="ARBA00022527"/>
    </source>
</evidence>
<reference evidence="13 14" key="1">
    <citation type="submission" date="2022-01" db="EMBL/GenBank/DDBJ databases">
        <title>A high-quality chromosome-level genome assembly of rohu carp, Labeo rohita.</title>
        <authorList>
            <person name="Arick M.A. II"/>
            <person name="Hsu C.-Y."/>
            <person name="Magbanua Z."/>
            <person name="Pechanova O."/>
            <person name="Grover C."/>
            <person name="Miller E."/>
            <person name="Thrash A."/>
            <person name="Ezzel L."/>
            <person name="Alam S."/>
            <person name="Benzie J."/>
            <person name="Hamilton M."/>
            <person name="Karsi A."/>
            <person name="Lawrence M.L."/>
            <person name="Peterson D.G."/>
        </authorList>
    </citation>
    <scope>NUCLEOTIDE SEQUENCE [LARGE SCALE GENOMIC DNA]</scope>
    <source>
        <strain evidence="14">BAU-BD-2019</strain>
        <tissue evidence="13">Blood</tissue>
    </source>
</reference>
<comment type="similarity">
    <text evidence="1">Belongs to the protein kinase superfamily. CAMK Ser/Thr protein kinase family. PIM subfamily.</text>
</comment>
<gene>
    <name evidence="13" type="ORF">H4Q32_008944</name>
</gene>
<accession>A0ABQ8M3W4</accession>
<dbReference type="PANTHER" id="PTHR22984:SF11">
    <property type="entry name" value="AURORA KINASE-RELATED"/>
    <property type="match status" value="1"/>
</dbReference>
<dbReference type="InterPro" id="IPR000719">
    <property type="entry name" value="Prot_kinase_dom"/>
</dbReference>
<feature type="binding site" evidence="10">
    <location>
        <position position="347"/>
    </location>
    <ligand>
        <name>ATP</name>
        <dbReference type="ChEBI" id="CHEBI:30616"/>
    </ligand>
</feature>
<evidence type="ECO:0000256" key="2">
    <source>
        <dbReference type="ARBA" id="ARBA00012513"/>
    </source>
</evidence>
<dbReference type="InterPro" id="IPR051138">
    <property type="entry name" value="PIM_Ser/Thr_kinase"/>
</dbReference>
<dbReference type="InterPro" id="IPR011009">
    <property type="entry name" value="Kinase-like_dom_sf"/>
</dbReference>
<dbReference type="Pfam" id="PF00069">
    <property type="entry name" value="Pkinase"/>
    <property type="match status" value="1"/>
</dbReference>
<dbReference type="Proteomes" id="UP000830375">
    <property type="component" value="Unassembled WGS sequence"/>
</dbReference>
<dbReference type="InterPro" id="IPR017441">
    <property type="entry name" value="Protein_kinase_ATP_BS"/>
</dbReference>
<comment type="catalytic activity">
    <reaction evidence="9">
        <text>L-seryl-[protein] + ATP = O-phospho-L-seryl-[protein] + ADP + H(+)</text>
        <dbReference type="Rhea" id="RHEA:17989"/>
        <dbReference type="Rhea" id="RHEA-COMP:9863"/>
        <dbReference type="Rhea" id="RHEA-COMP:11604"/>
        <dbReference type="ChEBI" id="CHEBI:15378"/>
        <dbReference type="ChEBI" id="CHEBI:29999"/>
        <dbReference type="ChEBI" id="CHEBI:30616"/>
        <dbReference type="ChEBI" id="CHEBI:83421"/>
        <dbReference type="ChEBI" id="CHEBI:456216"/>
        <dbReference type="EC" id="2.7.11.1"/>
    </reaction>
</comment>
<evidence type="ECO:0000256" key="4">
    <source>
        <dbReference type="ARBA" id="ARBA00022679"/>
    </source>
</evidence>
<dbReference type="GO" id="GO:0016301">
    <property type="term" value="F:kinase activity"/>
    <property type="evidence" value="ECO:0007669"/>
    <property type="project" value="UniProtKB-KW"/>
</dbReference>
<evidence type="ECO:0000313" key="14">
    <source>
        <dbReference type="Proteomes" id="UP000830375"/>
    </source>
</evidence>
<dbReference type="PANTHER" id="PTHR22984">
    <property type="entry name" value="SERINE/THREONINE-PROTEIN KINASE PIM"/>
    <property type="match status" value="1"/>
</dbReference>
<dbReference type="PROSITE" id="PS00107">
    <property type="entry name" value="PROTEIN_KINASE_ATP"/>
    <property type="match status" value="1"/>
</dbReference>
<keyword evidence="14" id="KW-1185">Reference proteome</keyword>
<keyword evidence="3" id="KW-0723">Serine/threonine-protein kinase</keyword>
<evidence type="ECO:0000256" key="1">
    <source>
        <dbReference type="ARBA" id="ARBA00005505"/>
    </source>
</evidence>
<evidence type="ECO:0000256" key="5">
    <source>
        <dbReference type="ARBA" id="ARBA00022741"/>
    </source>
</evidence>
<evidence type="ECO:0000256" key="7">
    <source>
        <dbReference type="ARBA" id="ARBA00022840"/>
    </source>
</evidence>
<dbReference type="SUPFAM" id="SSF56112">
    <property type="entry name" value="Protein kinase-like (PK-like)"/>
    <property type="match status" value="1"/>
</dbReference>
<evidence type="ECO:0000256" key="9">
    <source>
        <dbReference type="ARBA" id="ARBA00048679"/>
    </source>
</evidence>
<dbReference type="EC" id="2.7.11.1" evidence="2"/>
<comment type="caution">
    <text evidence="13">The sequence shown here is derived from an EMBL/GenBank/DDBJ whole genome shotgun (WGS) entry which is preliminary data.</text>
</comment>
<comment type="catalytic activity">
    <reaction evidence="8">
        <text>L-threonyl-[protein] + ATP = O-phospho-L-threonyl-[protein] + ADP + H(+)</text>
        <dbReference type="Rhea" id="RHEA:46608"/>
        <dbReference type="Rhea" id="RHEA-COMP:11060"/>
        <dbReference type="Rhea" id="RHEA-COMP:11605"/>
        <dbReference type="ChEBI" id="CHEBI:15378"/>
        <dbReference type="ChEBI" id="CHEBI:30013"/>
        <dbReference type="ChEBI" id="CHEBI:30616"/>
        <dbReference type="ChEBI" id="CHEBI:61977"/>
        <dbReference type="ChEBI" id="CHEBI:456216"/>
        <dbReference type="EC" id="2.7.11.1"/>
    </reaction>
</comment>
<dbReference type="EMBL" id="JACTAM010000013">
    <property type="protein sequence ID" value="KAI2657590.1"/>
    <property type="molecule type" value="Genomic_DNA"/>
</dbReference>
<feature type="domain" description="Protein kinase" evidence="12">
    <location>
        <begin position="314"/>
        <end position="572"/>
    </location>
</feature>
<dbReference type="Gene3D" id="1.10.510.10">
    <property type="entry name" value="Transferase(Phosphotransferase) domain 1"/>
    <property type="match status" value="1"/>
</dbReference>
<proteinExistence type="inferred from homology"/>
<evidence type="ECO:0000259" key="12">
    <source>
        <dbReference type="PROSITE" id="PS50011"/>
    </source>
</evidence>
<evidence type="ECO:0000256" key="8">
    <source>
        <dbReference type="ARBA" id="ARBA00047899"/>
    </source>
</evidence>
<evidence type="ECO:0000256" key="6">
    <source>
        <dbReference type="ARBA" id="ARBA00022777"/>
    </source>
</evidence>
<keyword evidence="6 13" id="KW-0418">Kinase</keyword>
<keyword evidence="7 10" id="KW-0067">ATP-binding</keyword>
<sequence length="583" mass="66542">MFSLNFIDSVTFYHRSSFVSFVVLSLNTKCSARCGRIFDSPRLPDLRNNQPSNSKLRLSSISEEGVESQLSLHTQSVMEAPVEKSSTEKHTSWRKKKTMSSFFKRICKAAKLPFYCSQDTVESHSGDPQFDISTPDVNLSISKESVESLELLSLSSQDVSCFSVGTCIIRRGTVDSLEGENENRLSNSDSYHEESSFVLPGEVPVESVGASACMSLKAAPKLDDTTPDVISKDSIERLQLEATVPPKATEERRKRKGVRSFFKRMWKAMKRPFHSKNKVEPFVPPPPELDDPEPSPAPEPLDFGPTNESIHSRYRVKKPIGEGGYGKVHEGIRISDGKKVAIKRIRKTPHDQYLQIPGYPKPLITEVALLLMMREEPISSHAIQLYEWFEHPRKFTLIMEFPDPCESLFDYINNNPQISETTAQVIMRQAVQAVQHCIERGVFHNDIHPENILLRKHTLELKLIDFGCGHLLNRKGYDCRKYRGIRAYFPPELLIYGKFYAVQTNVWALGVLLYEMMNKCPPFRDIKEITQAKVRFANPDLSGECRDLILQCLTRDLTERPVLEEILQHDWFQTVDGWTRTIL</sequence>
<keyword evidence="5 10" id="KW-0547">Nucleotide-binding</keyword>
<feature type="region of interest" description="Disordered" evidence="11">
    <location>
        <begin position="276"/>
        <end position="308"/>
    </location>
</feature>
<organism evidence="13 14">
    <name type="scientific">Labeo rohita</name>
    <name type="common">Indian major carp</name>
    <name type="synonym">Cyprinus rohita</name>
    <dbReference type="NCBI Taxonomy" id="84645"/>
    <lineage>
        <taxon>Eukaryota</taxon>
        <taxon>Metazoa</taxon>
        <taxon>Chordata</taxon>
        <taxon>Craniata</taxon>
        <taxon>Vertebrata</taxon>
        <taxon>Euteleostomi</taxon>
        <taxon>Actinopterygii</taxon>
        <taxon>Neopterygii</taxon>
        <taxon>Teleostei</taxon>
        <taxon>Ostariophysi</taxon>
        <taxon>Cypriniformes</taxon>
        <taxon>Cyprinidae</taxon>
        <taxon>Labeoninae</taxon>
        <taxon>Labeonini</taxon>
        <taxon>Labeo</taxon>
    </lineage>
</organism>
<evidence type="ECO:0000256" key="10">
    <source>
        <dbReference type="PROSITE-ProRule" id="PRU10141"/>
    </source>
</evidence>
<keyword evidence="4" id="KW-0808">Transferase</keyword>
<protein>
    <recommendedName>
        <fullName evidence="2">non-specific serine/threonine protein kinase</fullName>
        <ecNumber evidence="2">2.7.11.1</ecNumber>
    </recommendedName>
</protein>
<evidence type="ECO:0000313" key="13">
    <source>
        <dbReference type="EMBL" id="KAI2657590.1"/>
    </source>
</evidence>
<evidence type="ECO:0000256" key="11">
    <source>
        <dbReference type="SAM" id="MobiDB-lite"/>
    </source>
</evidence>